<dbReference type="RefSeq" id="WP_092756192.1">
    <property type="nucleotide sequence ID" value="NZ_FOCG01000003.1"/>
</dbReference>
<dbReference type="STRING" id="474960.SAMN05216180_2782"/>
<dbReference type="PROSITE" id="PS00374">
    <property type="entry name" value="MGMT"/>
    <property type="match status" value="1"/>
</dbReference>
<dbReference type="OrthoDB" id="9802228at2"/>
<evidence type="ECO:0000256" key="3">
    <source>
        <dbReference type="ARBA" id="ARBA00022490"/>
    </source>
</evidence>
<comment type="catalytic activity">
    <reaction evidence="1 9">
        <text>a 4-O-methyl-thymidine in DNA + L-cysteinyl-[protein] = a thymidine in DNA + S-methyl-L-cysteinyl-[protein]</text>
        <dbReference type="Rhea" id="RHEA:53428"/>
        <dbReference type="Rhea" id="RHEA-COMP:10131"/>
        <dbReference type="Rhea" id="RHEA-COMP:10132"/>
        <dbReference type="Rhea" id="RHEA-COMP:13555"/>
        <dbReference type="Rhea" id="RHEA-COMP:13556"/>
        <dbReference type="ChEBI" id="CHEBI:29950"/>
        <dbReference type="ChEBI" id="CHEBI:82612"/>
        <dbReference type="ChEBI" id="CHEBI:137386"/>
        <dbReference type="ChEBI" id="CHEBI:137387"/>
        <dbReference type="EC" id="2.1.1.63"/>
    </reaction>
</comment>
<comment type="function">
    <text evidence="9">Involved in the cellular defense against the biological effects of O6-methylguanine (O6-MeG) and O4-methylthymine (O4-MeT) in DNA. Repairs the methylated nucleobase in DNA by stoichiometrically transferring the methyl group to a cysteine residue in the enzyme. This is a suicide reaction: the enzyme is irreversibly inactivated.</text>
</comment>
<reference evidence="12 13" key="1">
    <citation type="submission" date="2016-10" db="EMBL/GenBank/DDBJ databases">
        <authorList>
            <person name="de Groot N.N."/>
        </authorList>
    </citation>
    <scope>NUCLEOTIDE SEQUENCE [LARGE SCALE GENOMIC DNA]</scope>
    <source>
        <strain evidence="12 13">CGMCC 1.5070</strain>
    </source>
</reference>
<dbReference type="EC" id="2.1.1.63" evidence="9"/>
<evidence type="ECO:0000313" key="13">
    <source>
        <dbReference type="Proteomes" id="UP000199158"/>
    </source>
</evidence>
<dbReference type="SUPFAM" id="SSF53155">
    <property type="entry name" value="Methylated DNA-protein cysteine methyltransferase domain"/>
    <property type="match status" value="1"/>
</dbReference>
<evidence type="ECO:0000313" key="12">
    <source>
        <dbReference type="EMBL" id="SEN10372.1"/>
    </source>
</evidence>
<dbReference type="PANTHER" id="PTHR10815:SF5">
    <property type="entry name" value="METHYLATED-DNA--PROTEIN-CYSTEINE METHYLTRANSFERASE"/>
    <property type="match status" value="1"/>
</dbReference>
<protein>
    <recommendedName>
        <fullName evidence="9">Methylated-DNA--protein-cysteine methyltransferase</fullName>
        <ecNumber evidence="9">2.1.1.63</ecNumber>
    </recommendedName>
    <alternativeName>
        <fullName evidence="9">6-O-methylguanine-DNA methyltransferase</fullName>
        <shortName evidence="9">MGMT</shortName>
    </alternativeName>
    <alternativeName>
        <fullName evidence="9">O-6-methylguanine-DNA-alkyltransferase</fullName>
    </alternativeName>
</protein>
<dbReference type="InterPro" id="IPR036217">
    <property type="entry name" value="MethylDNA_cys_MeTrfase_DNAb"/>
</dbReference>
<keyword evidence="6 9" id="KW-0227">DNA damage</keyword>
<dbReference type="InterPro" id="IPR023546">
    <property type="entry name" value="MGMT"/>
</dbReference>
<comment type="subcellular location">
    <subcellularLocation>
        <location evidence="9">Cytoplasm</location>
    </subcellularLocation>
</comment>
<dbReference type="InterPro" id="IPR008332">
    <property type="entry name" value="MethylG_MeTrfase_N"/>
</dbReference>
<feature type="domain" description="Methylguanine DNA methyltransferase ribonuclease-like" evidence="11">
    <location>
        <begin position="6"/>
        <end position="71"/>
    </location>
</feature>
<dbReference type="Gene3D" id="1.10.10.10">
    <property type="entry name" value="Winged helix-like DNA-binding domain superfamily/Winged helix DNA-binding domain"/>
    <property type="match status" value="1"/>
</dbReference>
<accession>A0A1H8DSX6</accession>
<dbReference type="GO" id="GO:0032259">
    <property type="term" value="P:methylation"/>
    <property type="evidence" value="ECO:0007669"/>
    <property type="project" value="UniProtKB-KW"/>
</dbReference>
<feature type="domain" description="Methylated-DNA-[protein]-cysteine S-methyltransferase DNA binding" evidence="10">
    <location>
        <begin position="75"/>
        <end position="155"/>
    </location>
</feature>
<evidence type="ECO:0000256" key="9">
    <source>
        <dbReference type="HAMAP-Rule" id="MF_00772"/>
    </source>
</evidence>
<gene>
    <name evidence="12" type="ORF">SAMN05216180_2782</name>
</gene>
<evidence type="ECO:0000256" key="8">
    <source>
        <dbReference type="ARBA" id="ARBA00049348"/>
    </source>
</evidence>
<dbReference type="InterPro" id="IPR036388">
    <property type="entry name" value="WH-like_DNA-bd_sf"/>
</dbReference>
<comment type="similarity">
    <text evidence="2 9">Belongs to the MGMT family.</text>
</comment>
<dbReference type="Gene3D" id="3.30.160.70">
    <property type="entry name" value="Methylated DNA-protein cysteine methyltransferase domain"/>
    <property type="match status" value="1"/>
</dbReference>
<dbReference type="SUPFAM" id="SSF46767">
    <property type="entry name" value="Methylated DNA-protein cysteine methyltransferase, C-terminal domain"/>
    <property type="match status" value="1"/>
</dbReference>
<comment type="miscellaneous">
    <text evidence="9">This enzyme catalyzes only one turnover and therefore is not strictly catalytic. According to one definition, an enzyme is a biocatalyst that acts repeatedly and over many reaction cycles.</text>
</comment>
<feature type="active site" description="Nucleophile; methyl group acceptor" evidence="9">
    <location>
        <position position="126"/>
    </location>
</feature>
<dbReference type="Pfam" id="PF01035">
    <property type="entry name" value="DNA_binding_1"/>
    <property type="match status" value="1"/>
</dbReference>
<keyword evidence="3 9" id="KW-0963">Cytoplasm</keyword>
<keyword evidence="13" id="KW-1185">Reference proteome</keyword>
<keyword evidence="7 9" id="KW-0234">DNA repair</keyword>
<dbReference type="CDD" id="cd06445">
    <property type="entry name" value="ATase"/>
    <property type="match status" value="1"/>
</dbReference>
<name>A0A1H8DSX6_9FIRM</name>
<keyword evidence="4 9" id="KW-0489">Methyltransferase</keyword>
<dbReference type="Proteomes" id="UP000199158">
    <property type="component" value="Unassembled WGS sequence"/>
</dbReference>
<evidence type="ECO:0000256" key="1">
    <source>
        <dbReference type="ARBA" id="ARBA00001286"/>
    </source>
</evidence>
<sequence length="160" mass="17580">MKAIWYYDTPIGKVAIAEKEGSITNLYFETDSIPQERDFAQCETDVIKEAHRQLQAYLAGTLQEFSLPLAPAGTPFMQQVWQCLCQIPYGATASYKQIAQMAGNSKACRAVGLANNKNPIPLFIPCHRVVGSSGKLVGYRGGLDLKKKLLALEKVSSIVK</sequence>
<evidence type="ECO:0000256" key="7">
    <source>
        <dbReference type="ARBA" id="ARBA00023204"/>
    </source>
</evidence>
<evidence type="ECO:0000256" key="6">
    <source>
        <dbReference type="ARBA" id="ARBA00022763"/>
    </source>
</evidence>
<dbReference type="Pfam" id="PF02870">
    <property type="entry name" value="Methyltransf_1N"/>
    <property type="match status" value="1"/>
</dbReference>
<comment type="catalytic activity">
    <reaction evidence="8 9">
        <text>a 6-O-methyl-2'-deoxyguanosine in DNA + L-cysteinyl-[protein] = S-methyl-L-cysteinyl-[protein] + a 2'-deoxyguanosine in DNA</text>
        <dbReference type="Rhea" id="RHEA:24000"/>
        <dbReference type="Rhea" id="RHEA-COMP:10131"/>
        <dbReference type="Rhea" id="RHEA-COMP:10132"/>
        <dbReference type="Rhea" id="RHEA-COMP:11367"/>
        <dbReference type="Rhea" id="RHEA-COMP:11368"/>
        <dbReference type="ChEBI" id="CHEBI:29950"/>
        <dbReference type="ChEBI" id="CHEBI:82612"/>
        <dbReference type="ChEBI" id="CHEBI:85445"/>
        <dbReference type="ChEBI" id="CHEBI:85448"/>
        <dbReference type="EC" id="2.1.1.63"/>
    </reaction>
</comment>
<dbReference type="PANTHER" id="PTHR10815">
    <property type="entry name" value="METHYLATED-DNA--PROTEIN-CYSTEINE METHYLTRANSFERASE"/>
    <property type="match status" value="1"/>
</dbReference>
<dbReference type="InterPro" id="IPR001497">
    <property type="entry name" value="MethylDNA_cys_MeTrfase_AS"/>
</dbReference>
<keyword evidence="5 9" id="KW-0808">Transferase</keyword>
<evidence type="ECO:0000256" key="5">
    <source>
        <dbReference type="ARBA" id="ARBA00022679"/>
    </source>
</evidence>
<dbReference type="EMBL" id="FOCG01000003">
    <property type="protein sequence ID" value="SEN10372.1"/>
    <property type="molecule type" value="Genomic_DNA"/>
</dbReference>
<proteinExistence type="inferred from homology"/>
<evidence type="ECO:0000259" key="11">
    <source>
        <dbReference type="Pfam" id="PF02870"/>
    </source>
</evidence>
<evidence type="ECO:0000259" key="10">
    <source>
        <dbReference type="Pfam" id="PF01035"/>
    </source>
</evidence>
<dbReference type="FunFam" id="1.10.10.10:FF:000214">
    <property type="entry name" value="Methylated-DNA--protein-cysteine methyltransferase"/>
    <property type="match status" value="1"/>
</dbReference>
<dbReference type="GO" id="GO:0005737">
    <property type="term" value="C:cytoplasm"/>
    <property type="evidence" value="ECO:0007669"/>
    <property type="project" value="UniProtKB-SubCell"/>
</dbReference>
<dbReference type="HAMAP" id="MF_00772">
    <property type="entry name" value="OGT"/>
    <property type="match status" value="1"/>
</dbReference>
<evidence type="ECO:0000256" key="2">
    <source>
        <dbReference type="ARBA" id="ARBA00008711"/>
    </source>
</evidence>
<dbReference type="InterPro" id="IPR036631">
    <property type="entry name" value="MGMT_N_sf"/>
</dbReference>
<dbReference type="GO" id="GO:0006307">
    <property type="term" value="P:DNA alkylation repair"/>
    <property type="evidence" value="ECO:0007669"/>
    <property type="project" value="UniProtKB-UniRule"/>
</dbReference>
<dbReference type="GO" id="GO:0003908">
    <property type="term" value="F:methylated-DNA-[protein]-cysteine S-methyltransferase activity"/>
    <property type="evidence" value="ECO:0007669"/>
    <property type="project" value="UniProtKB-UniRule"/>
</dbReference>
<organism evidence="12 13">
    <name type="scientific">Hydrogenoanaerobacterium saccharovorans</name>
    <dbReference type="NCBI Taxonomy" id="474960"/>
    <lineage>
        <taxon>Bacteria</taxon>
        <taxon>Bacillati</taxon>
        <taxon>Bacillota</taxon>
        <taxon>Clostridia</taxon>
        <taxon>Eubacteriales</taxon>
        <taxon>Oscillospiraceae</taxon>
        <taxon>Hydrogenoanaerobacterium</taxon>
    </lineage>
</organism>
<evidence type="ECO:0000256" key="4">
    <source>
        <dbReference type="ARBA" id="ARBA00022603"/>
    </source>
</evidence>
<dbReference type="NCBIfam" id="TIGR00589">
    <property type="entry name" value="ogt"/>
    <property type="match status" value="1"/>
</dbReference>
<dbReference type="InterPro" id="IPR014048">
    <property type="entry name" value="MethylDNA_cys_MeTrfase_DNA-bd"/>
</dbReference>
<dbReference type="AlphaFoldDB" id="A0A1H8DSX6"/>